<evidence type="ECO:0000256" key="5">
    <source>
        <dbReference type="ARBA" id="ARBA00022833"/>
    </source>
</evidence>
<evidence type="ECO:0000259" key="9">
    <source>
        <dbReference type="PROSITE" id="PS50157"/>
    </source>
</evidence>
<evidence type="ECO:0000256" key="6">
    <source>
        <dbReference type="ARBA" id="ARBA00023125"/>
    </source>
</evidence>
<keyword evidence="5" id="KW-0862">Zinc</keyword>
<dbReference type="GO" id="GO:0008270">
    <property type="term" value="F:zinc ion binding"/>
    <property type="evidence" value="ECO:0007669"/>
    <property type="project" value="UniProtKB-KW"/>
</dbReference>
<dbReference type="InterPro" id="IPR013087">
    <property type="entry name" value="Znf_C2H2_type"/>
</dbReference>
<name>A0A7I8W946_9ANNE</name>
<dbReference type="InterPro" id="IPR050589">
    <property type="entry name" value="Ikaros_C2H2-ZF"/>
</dbReference>
<dbReference type="GO" id="GO:0005634">
    <property type="term" value="C:nucleus"/>
    <property type="evidence" value="ECO:0007669"/>
    <property type="project" value="UniProtKB-SubCell"/>
</dbReference>
<feature type="domain" description="C2H2-type" evidence="9">
    <location>
        <begin position="170"/>
        <end position="197"/>
    </location>
</feature>
<keyword evidence="6" id="KW-0238">DNA-binding</keyword>
<feature type="domain" description="C2H2-type" evidence="9">
    <location>
        <begin position="248"/>
        <end position="276"/>
    </location>
</feature>
<evidence type="ECO:0000313" key="10">
    <source>
        <dbReference type="EMBL" id="CAD5124634.1"/>
    </source>
</evidence>
<proteinExistence type="predicted"/>
<feature type="domain" description="C2H2-type" evidence="9">
    <location>
        <begin position="198"/>
        <end position="226"/>
    </location>
</feature>
<gene>
    <name evidence="10" type="ORF">DGYR_LOCUS12147</name>
</gene>
<dbReference type="Gene3D" id="3.30.160.60">
    <property type="entry name" value="Classic Zinc Finger"/>
    <property type="match status" value="4"/>
</dbReference>
<dbReference type="Proteomes" id="UP000549394">
    <property type="component" value="Unassembled WGS sequence"/>
</dbReference>
<evidence type="ECO:0000256" key="7">
    <source>
        <dbReference type="ARBA" id="ARBA00023242"/>
    </source>
</evidence>
<evidence type="ECO:0000256" key="2">
    <source>
        <dbReference type="ARBA" id="ARBA00022723"/>
    </source>
</evidence>
<sequence length="311" mass="35926">MKEKELQSELLRKIKKFCYNVFKEEERISIIGTIGIKLSEDRIMLLSINEDAINKDSIGEDMIEVNESDDTDDSDSNMNGNNDNNFQMLSAFENSENSKRFMGSSLKYESNIESDKGKDCSTDAHQRNFKSITESSKNMLFGSNKKYCNHLSTDREQQLDEQTDCENPEHECQICGKCCTTKYGLKLHQVVHSTEKPFKCPYCNAEFKWKNSYGRHKKLVHDKLKRGLSESTKTSVSGKTESNFDSPFNCKDCGKVFQTHHYLKVHRVVVHSALKPFVCSICNASFKWKYSFERHQRLLHGATNRNTEQFI</sequence>
<dbReference type="GO" id="GO:0006357">
    <property type="term" value="P:regulation of transcription by RNA polymerase II"/>
    <property type="evidence" value="ECO:0007669"/>
    <property type="project" value="TreeGrafter"/>
</dbReference>
<dbReference type="PROSITE" id="PS00028">
    <property type="entry name" value="ZINC_FINGER_C2H2_1"/>
    <property type="match status" value="4"/>
</dbReference>
<evidence type="ECO:0000256" key="4">
    <source>
        <dbReference type="ARBA" id="ARBA00022771"/>
    </source>
</evidence>
<dbReference type="PANTHER" id="PTHR24404">
    <property type="entry name" value="ZINC FINGER PROTEIN"/>
    <property type="match status" value="1"/>
</dbReference>
<keyword evidence="2" id="KW-0479">Metal-binding</keyword>
<evidence type="ECO:0000256" key="1">
    <source>
        <dbReference type="ARBA" id="ARBA00004123"/>
    </source>
</evidence>
<keyword evidence="11" id="KW-1185">Reference proteome</keyword>
<dbReference type="GO" id="GO:0000978">
    <property type="term" value="F:RNA polymerase II cis-regulatory region sequence-specific DNA binding"/>
    <property type="evidence" value="ECO:0007669"/>
    <property type="project" value="TreeGrafter"/>
</dbReference>
<keyword evidence="3" id="KW-0677">Repeat</keyword>
<comment type="caution">
    <text evidence="10">The sequence shown here is derived from an EMBL/GenBank/DDBJ whole genome shotgun (WGS) entry which is preliminary data.</text>
</comment>
<dbReference type="AlphaFoldDB" id="A0A7I8W946"/>
<dbReference type="Pfam" id="PF00096">
    <property type="entry name" value="zf-C2H2"/>
    <property type="match status" value="3"/>
</dbReference>
<dbReference type="OrthoDB" id="654211at2759"/>
<dbReference type="PROSITE" id="PS50157">
    <property type="entry name" value="ZINC_FINGER_C2H2_2"/>
    <property type="match status" value="4"/>
</dbReference>
<keyword evidence="7" id="KW-0539">Nucleus</keyword>
<keyword evidence="4 8" id="KW-0863">Zinc-finger</keyword>
<dbReference type="EMBL" id="CAJFCJ010000022">
    <property type="protein sequence ID" value="CAD5124634.1"/>
    <property type="molecule type" value="Genomic_DNA"/>
</dbReference>
<protein>
    <submittedName>
        <fullName evidence="10">DgyrCDS12902</fullName>
    </submittedName>
</protein>
<reference evidence="10 11" key="1">
    <citation type="submission" date="2020-08" db="EMBL/GenBank/DDBJ databases">
        <authorList>
            <person name="Hejnol A."/>
        </authorList>
    </citation>
    <scope>NUCLEOTIDE SEQUENCE [LARGE SCALE GENOMIC DNA]</scope>
</reference>
<evidence type="ECO:0000313" key="11">
    <source>
        <dbReference type="Proteomes" id="UP000549394"/>
    </source>
</evidence>
<organism evidence="10 11">
    <name type="scientific">Dimorphilus gyrociliatus</name>
    <dbReference type="NCBI Taxonomy" id="2664684"/>
    <lineage>
        <taxon>Eukaryota</taxon>
        <taxon>Metazoa</taxon>
        <taxon>Spiralia</taxon>
        <taxon>Lophotrochozoa</taxon>
        <taxon>Annelida</taxon>
        <taxon>Polychaeta</taxon>
        <taxon>Polychaeta incertae sedis</taxon>
        <taxon>Dinophilidae</taxon>
        <taxon>Dimorphilus</taxon>
    </lineage>
</organism>
<dbReference type="GO" id="GO:0003700">
    <property type="term" value="F:DNA-binding transcription factor activity"/>
    <property type="evidence" value="ECO:0007669"/>
    <property type="project" value="TreeGrafter"/>
</dbReference>
<dbReference type="PANTHER" id="PTHR24404:SF114">
    <property type="entry name" value="KLUMPFUSS, ISOFORM B-RELATED"/>
    <property type="match status" value="1"/>
</dbReference>
<comment type="subcellular location">
    <subcellularLocation>
        <location evidence="1">Nucleus</location>
    </subcellularLocation>
</comment>
<evidence type="ECO:0000256" key="3">
    <source>
        <dbReference type="ARBA" id="ARBA00022737"/>
    </source>
</evidence>
<accession>A0A7I8W946</accession>
<dbReference type="InterPro" id="IPR036236">
    <property type="entry name" value="Znf_C2H2_sf"/>
</dbReference>
<evidence type="ECO:0000256" key="8">
    <source>
        <dbReference type="PROSITE-ProRule" id="PRU00042"/>
    </source>
</evidence>
<feature type="domain" description="C2H2-type" evidence="9">
    <location>
        <begin position="277"/>
        <end position="305"/>
    </location>
</feature>
<dbReference type="SUPFAM" id="SSF57667">
    <property type="entry name" value="beta-beta-alpha zinc fingers"/>
    <property type="match status" value="2"/>
</dbReference>
<dbReference type="SMART" id="SM00355">
    <property type="entry name" value="ZnF_C2H2"/>
    <property type="match status" value="4"/>
</dbReference>